<dbReference type="PANTHER" id="PTHR43016">
    <property type="entry name" value="PRESEQUENCE PROTEASE"/>
    <property type="match status" value="1"/>
</dbReference>
<name>A0A098VT01_9MICR</name>
<reference evidence="10 11" key="1">
    <citation type="submission" date="2014-04" db="EMBL/GenBank/DDBJ databases">
        <title>A new species of microsporidia sheds light on the evolution of extreme parasitism.</title>
        <authorList>
            <person name="Haag K.L."/>
            <person name="James T.Y."/>
            <person name="Larsson R."/>
            <person name="Schaer T.M."/>
            <person name="Refardt D."/>
            <person name="Pombert J.-F."/>
            <person name="Ebert D."/>
        </authorList>
    </citation>
    <scope>NUCLEOTIDE SEQUENCE [LARGE SCALE GENOMIC DNA]</scope>
    <source>
        <strain evidence="10 11">UGP3</strain>
        <tissue evidence="10">Spores</tissue>
    </source>
</reference>
<dbReference type="GO" id="GO:0046872">
    <property type="term" value="F:metal ion binding"/>
    <property type="evidence" value="ECO:0007669"/>
    <property type="project" value="InterPro"/>
</dbReference>
<dbReference type="InterPro" id="IPR011249">
    <property type="entry name" value="Metalloenz_LuxS/M16"/>
</dbReference>
<evidence type="ECO:0000313" key="11">
    <source>
        <dbReference type="Proteomes" id="UP000029725"/>
    </source>
</evidence>
<dbReference type="EMBL" id="JMKJ01000121">
    <property type="protein sequence ID" value="KGG52115.1"/>
    <property type="molecule type" value="Genomic_DNA"/>
</dbReference>
<keyword evidence="6" id="KW-0406">Ion transport</keyword>
<dbReference type="PANTHER" id="PTHR43016:SF13">
    <property type="entry name" value="PRESEQUENCE PROTEASE, MITOCHONDRIAL"/>
    <property type="match status" value="1"/>
</dbReference>
<dbReference type="Gene3D" id="1.10.520.20">
    <property type="entry name" value="N-terminal domain of the delta subunit of the F1F0-ATP synthase"/>
    <property type="match status" value="1"/>
</dbReference>
<dbReference type="VEuPathDB" id="MicrosporidiaDB:DI09_209p10"/>
<dbReference type="SUPFAM" id="SSF47928">
    <property type="entry name" value="N-terminal domain of the delta subunit of the F1F0-ATP synthase"/>
    <property type="match status" value="1"/>
</dbReference>
<dbReference type="GO" id="GO:0046933">
    <property type="term" value="F:proton-transporting ATP synthase activity, rotational mechanism"/>
    <property type="evidence" value="ECO:0007669"/>
    <property type="project" value="InterPro"/>
</dbReference>
<sequence>MAIVLKLAILENLNFMIGPTRRLYFSSSSSSCSSSSCSVLRLPLKLHSLEGKYASALFSSCMKTKSLEPVSKALLSLHSLFTKNSNETCTTLSPIGQKLCDPTLSIKDKRKIVDMIGKTLSPPFIPIFGNFLYLLIENGRLQMFPKIMLEWSTLLKSHKNEIDVTIISAIPLQAEYFNSLKSKLVAKFISRGTSAHFFNKVDPAILGGFIINFGDKNIDMSVSSRMNNLEKMVDFELSNAQLLNNAALRYNVCRVKRNAYSMVHQVGSLIHGWKVIESERIPQFGATVTSLQHLQTGSKFCNIYRADASNVFSVAFPTAPQDNTGAPHILEHTVLCGSKKYPVRDPFYKMLNRSLSSYMNAWTSSTFTMYPFSIPAGNVADIKNLRSVYFDALFNPLLRKLDFLQEGWRTEIDEHGSLKFKGVVYNEMKGAFSDADDVFSSKLFRSLLPENKESGGDPALIPHLTYENLVAFYQNCYHPSNAYFLAYGTHPLEDHLLFISEQFSASSVCRPVLANIGKEGITGLPDNLDEFPKNICASGPCDPLGLEPDYQGRYIKSWLTNDLSDPSLCTKESLQLAFDLSSLSSLLLDGPSSPMYKALIDGGLSRTGEYCPSGYNSYSSRLATFGIGLSGVNVKSNEELEAINLAITSTLEAVERDGFSSKRVDALLHMMELSLSHTSANFGLGLAQRIIQAWITINSSPIELMKIHDRMDQLRSSLRISDGAYFRSLIRQYLLDNRRVINFSMEADPNYLKLESEKETQLLKTLESSLDKNQVLIEAKELKEDQNKIQGTFLLSPLNCRQ</sequence>
<keyword evidence="5" id="KW-0375">Hydrogen ion transport</keyword>
<dbReference type="FunFam" id="3.30.830.10:FF:000011">
    <property type="entry name" value="Presequence protease, mitochondrial"/>
    <property type="match status" value="1"/>
</dbReference>
<gene>
    <name evidence="10" type="ORF">DI09_209p10</name>
</gene>
<protein>
    <recommendedName>
        <fullName evidence="3">ATP synthase subunit 5, mitochondrial</fullName>
    </recommendedName>
</protein>
<comment type="similarity">
    <text evidence="2">Belongs to the ATPase delta chain family.</text>
</comment>
<evidence type="ECO:0000256" key="5">
    <source>
        <dbReference type="ARBA" id="ARBA00022781"/>
    </source>
</evidence>
<dbReference type="GO" id="GO:0004222">
    <property type="term" value="F:metalloendopeptidase activity"/>
    <property type="evidence" value="ECO:0007669"/>
    <property type="project" value="TreeGrafter"/>
</dbReference>
<dbReference type="RefSeq" id="XP_013238551.1">
    <property type="nucleotide sequence ID" value="XM_013383097.1"/>
</dbReference>
<dbReference type="HOGENOM" id="CLU_350923_0_0_1"/>
<keyword evidence="11" id="KW-1185">Reference proteome</keyword>
<evidence type="ECO:0000256" key="2">
    <source>
        <dbReference type="ARBA" id="ARBA00007046"/>
    </source>
</evidence>
<keyword evidence="7" id="KW-0472">Membrane</keyword>
<dbReference type="SUPFAM" id="SSF63411">
    <property type="entry name" value="LuxS/MPP-like metallohydrolase"/>
    <property type="match status" value="2"/>
</dbReference>
<dbReference type="InterPro" id="IPR007863">
    <property type="entry name" value="Peptidase_M16_C"/>
</dbReference>
<accession>A0A098VT01</accession>
<dbReference type="PRINTS" id="PR00125">
    <property type="entry name" value="ATPASEDELTA"/>
</dbReference>
<feature type="domain" description="Peptidase M16 C-terminal" evidence="9">
    <location>
        <begin position="464"/>
        <end position="668"/>
    </location>
</feature>
<keyword evidence="8" id="KW-0066">ATP synthesis</keyword>
<dbReference type="MEROPS" id="M16.009"/>
<dbReference type="InterPro" id="IPR026015">
    <property type="entry name" value="ATP_synth_OSCP/delta_N_sf"/>
</dbReference>
<evidence type="ECO:0000313" key="10">
    <source>
        <dbReference type="EMBL" id="KGG52115.1"/>
    </source>
</evidence>
<organism evidence="10 11">
    <name type="scientific">Mitosporidium daphniae</name>
    <dbReference type="NCBI Taxonomy" id="1485682"/>
    <lineage>
        <taxon>Eukaryota</taxon>
        <taxon>Fungi</taxon>
        <taxon>Fungi incertae sedis</taxon>
        <taxon>Microsporidia</taxon>
        <taxon>Mitosporidium</taxon>
    </lineage>
</organism>
<dbReference type="GO" id="GO:0005759">
    <property type="term" value="C:mitochondrial matrix"/>
    <property type="evidence" value="ECO:0007669"/>
    <property type="project" value="TreeGrafter"/>
</dbReference>
<dbReference type="NCBIfam" id="TIGR01145">
    <property type="entry name" value="ATP_synt_delta"/>
    <property type="match status" value="1"/>
</dbReference>
<evidence type="ECO:0000259" key="9">
    <source>
        <dbReference type="Pfam" id="PF05193"/>
    </source>
</evidence>
<dbReference type="GeneID" id="25258997"/>
<evidence type="ECO:0000256" key="3">
    <source>
        <dbReference type="ARBA" id="ARBA00014723"/>
    </source>
</evidence>
<comment type="subcellular location">
    <subcellularLocation>
        <location evidence="1">Membrane</location>
    </subcellularLocation>
</comment>
<evidence type="ECO:0000256" key="1">
    <source>
        <dbReference type="ARBA" id="ARBA00004370"/>
    </source>
</evidence>
<dbReference type="InterPro" id="IPR000711">
    <property type="entry name" value="ATPase_OSCP/dsu"/>
</dbReference>
<proteinExistence type="inferred from homology"/>
<dbReference type="HAMAP" id="MF_01416">
    <property type="entry name" value="ATP_synth_delta_bact"/>
    <property type="match status" value="1"/>
</dbReference>
<dbReference type="Pfam" id="PF00213">
    <property type="entry name" value="OSCP"/>
    <property type="match status" value="1"/>
</dbReference>
<evidence type="ECO:0000256" key="4">
    <source>
        <dbReference type="ARBA" id="ARBA00022448"/>
    </source>
</evidence>
<dbReference type="GO" id="GO:0016485">
    <property type="term" value="P:protein processing"/>
    <property type="evidence" value="ECO:0007669"/>
    <property type="project" value="TreeGrafter"/>
</dbReference>
<dbReference type="Pfam" id="PF05193">
    <property type="entry name" value="Peptidase_M16_C"/>
    <property type="match status" value="1"/>
</dbReference>
<feature type="non-terminal residue" evidence="10">
    <location>
        <position position="802"/>
    </location>
</feature>
<evidence type="ECO:0000256" key="6">
    <source>
        <dbReference type="ARBA" id="ARBA00023065"/>
    </source>
</evidence>
<evidence type="ECO:0000256" key="8">
    <source>
        <dbReference type="ARBA" id="ARBA00023310"/>
    </source>
</evidence>
<dbReference type="OrthoDB" id="10250783at2759"/>
<keyword evidence="4" id="KW-0813">Transport</keyword>
<dbReference type="GO" id="GO:0016020">
    <property type="term" value="C:membrane"/>
    <property type="evidence" value="ECO:0007669"/>
    <property type="project" value="UniProtKB-SubCell"/>
</dbReference>
<comment type="caution">
    <text evidence="10">The sequence shown here is derived from an EMBL/GenBank/DDBJ whole genome shotgun (WGS) entry which is preliminary data.</text>
</comment>
<dbReference type="AlphaFoldDB" id="A0A098VT01"/>
<evidence type="ECO:0000256" key="7">
    <source>
        <dbReference type="ARBA" id="ARBA00023136"/>
    </source>
</evidence>
<dbReference type="Proteomes" id="UP000029725">
    <property type="component" value="Unassembled WGS sequence"/>
</dbReference>
<dbReference type="Gene3D" id="3.30.830.10">
    <property type="entry name" value="Metalloenzyme, LuxS/M16 peptidase-like"/>
    <property type="match status" value="2"/>
</dbReference>